<gene>
    <name evidence="2" type="ORF">XYCOK13_37900</name>
</gene>
<dbReference type="Proteomes" id="UP000677918">
    <property type="component" value="Unassembled WGS sequence"/>
</dbReference>
<name>A0A8J4H761_9BACL</name>
<comment type="caution">
    <text evidence="2">The sequence shown here is derived from an EMBL/GenBank/DDBJ whole genome shotgun (WGS) entry which is preliminary data.</text>
</comment>
<proteinExistence type="predicted"/>
<dbReference type="EMBL" id="BOVK01000064">
    <property type="protein sequence ID" value="GIQ70966.1"/>
    <property type="molecule type" value="Genomic_DNA"/>
</dbReference>
<feature type="region of interest" description="Disordered" evidence="1">
    <location>
        <begin position="42"/>
        <end position="64"/>
    </location>
</feature>
<evidence type="ECO:0000313" key="3">
    <source>
        <dbReference type="Proteomes" id="UP000677918"/>
    </source>
</evidence>
<accession>A0A8J4H761</accession>
<dbReference type="RefSeq" id="WP_213413771.1">
    <property type="nucleotide sequence ID" value="NZ_BOVK01000064.1"/>
</dbReference>
<dbReference type="AlphaFoldDB" id="A0A8J4H761"/>
<sequence length="159" mass="18123">MRQVCPWCDTEIVWDEETGAEDLCPHCFNMINEYRTLGVTLEESGEAEEKSDQPLASEGGGVLPRNWDQFDKQVQHYMEGQQDEAECEHCQEPMIAAGEMEVDRSRFLPRIPELGGPPLLQPPFALTLFVCPYCFVTKNKLSPGDQTRITAILENKKFR</sequence>
<reference evidence="2" key="1">
    <citation type="submission" date="2021-04" db="EMBL/GenBank/DDBJ databases">
        <title>Draft genome sequence of Xylanibacillus composti strain K13.</title>
        <authorList>
            <person name="Uke A."/>
            <person name="Chhe C."/>
            <person name="Baramee S."/>
            <person name="Kosugi A."/>
        </authorList>
    </citation>
    <scope>NUCLEOTIDE SEQUENCE</scope>
    <source>
        <strain evidence="2">K13</strain>
    </source>
</reference>
<evidence type="ECO:0000256" key="1">
    <source>
        <dbReference type="SAM" id="MobiDB-lite"/>
    </source>
</evidence>
<protein>
    <submittedName>
        <fullName evidence="2">Uncharacterized protein</fullName>
    </submittedName>
</protein>
<evidence type="ECO:0000313" key="2">
    <source>
        <dbReference type="EMBL" id="GIQ70966.1"/>
    </source>
</evidence>
<organism evidence="2 3">
    <name type="scientific">Xylanibacillus composti</name>
    <dbReference type="NCBI Taxonomy" id="1572762"/>
    <lineage>
        <taxon>Bacteria</taxon>
        <taxon>Bacillati</taxon>
        <taxon>Bacillota</taxon>
        <taxon>Bacilli</taxon>
        <taxon>Bacillales</taxon>
        <taxon>Paenibacillaceae</taxon>
        <taxon>Xylanibacillus</taxon>
    </lineage>
</organism>
<keyword evidence="3" id="KW-1185">Reference proteome</keyword>